<organism evidence="4 5">
    <name type="scientific">Candidatus Akkermansia intestinigallinarum</name>
    <dbReference type="NCBI Taxonomy" id="2838431"/>
    <lineage>
        <taxon>Bacteria</taxon>
        <taxon>Pseudomonadati</taxon>
        <taxon>Verrucomicrobiota</taxon>
        <taxon>Verrucomicrobiia</taxon>
        <taxon>Verrucomicrobiales</taxon>
        <taxon>Akkermansiaceae</taxon>
        <taxon>Akkermansia</taxon>
    </lineage>
</organism>
<dbReference type="PROSITE" id="PS01276">
    <property type="entry name" value="PEPTIDASE_U32"/>
    <property type="match status" value="1"/>
</dbReference>
<comment type="caution">
    <text evidence="4">The sequence shown here is derived from an EMBL/GenBank/DDBJ whole genome shotgun (WGS) entry which is preliminary data.</text>
</comment>
<dbReference type="PANTHER" id="PTHR30217">
    <property type="entry name" value="PEPTIDASE U32 FAMILY"/>
    <property type="match status" value="1"/>
</dbReference>
<dbReference type="GO" id="GO:0006508">
    <property type="term" value="P:proteolysis"/>
    <property type="evidence" value="ECO:0007669"/>
    <property type="project" value="UniProtKB-KW"/>
</dbReference>
<dbReference type="EMBL" id="DXFQ01000005">
    <property type="protein sequence ID" value="HIX19011.1"/>
    <property type="molecule type" value="Genomic_DNA"/>
</dbReference>
<dbReference type="InterPro" id="IPR051454">
    <property type="entry name" value="RNA/ubiquinone_mod_enzymes"/>
</dbReference>
<comment type="similarity">
    <text evidence="3">Belongs to the peptidase U32 family.</text>
</comment>
<protein>
    <submittedName>
        <fullName evidence="4">U32 family peptidase</fullName>
    </submittedName>
</protein>
<evidence type="ECO:0000313" key="4">
    <source>
        <dbReference type="EMBL" id="HIX19011.1"/>
    </source>
</evidence>
<sequence length="419" mass="46334">MQPLEIMAPAGSYESLAAALRAGADSVYFGVGNYNMRARSTVNFQVGDLPKVARLCHACGAKAYLTCNIIVYDEELEGMQELLERAKEAGIDAVIAADPAVISCARRLGLEVHISVQANVCNLEAVRHYAAMADVMVLARELKLSQIKHIIDGIERENICGPSGQRVRIEIFAHGALCIGISGKCGMSLAAYNRSANRGQCYQLCRRKYRVTDTETGFEMDIDNQYIMSPKDICTIRVIDQLVDAGISIFKLEGRGRSEAYVSTVTRVYKEAVNACRAGQWSPERVAAWEAELQQVFNRQFWHGGYYLGEEWSTWSGCSNSLALEQRCHLGRVMRWYATPQVAEIRLEADALSAGDKIEITGPTTGIVRLIVPEVRADDENGITRTVGTVPKGAHALVRVETKVRHGDKVYLVTRRKLT</sequence>
<reference evidence="4" key="1">
    <citation type="journal article" date="2021" name="PeerJ">
        <title>Extensive microbial diversity within the chicken gut microbiome revealed by metagenomics and culture.</title>
        <authorList>
            <person name="Gilroy R."/>
            <person name="Ravi A."/>
            <person name="Getino M."/>
            <person name="Pursley I."/>
            <person name="Horton D.L."/>
            <person name="Alikhan N.F."/>
            <person name="Baker D."/>
            <person name="Gharbi K."/>
            <person name="Hall N."/>
            <person name="Watson M."/>
            <person name="Adriaenssens E.M."/>
            <person name="Foster-Nyarko E."/>
            <person name="Jarju S."/>
            <person name="Secka A."/>
            <person name="Antonio M."/>
            <person name="Oren A."/>
            <person name="Chaudhuri R.R."/>
            <person name="La Ragione R."/>
            <person name="Hildebrand F."/>
            <person name="Pallen M.J."/>
        </authorList>
    </citation>
    <scope>NUCLEOTIDE SEQUENCE</scope>
    <source>
        <strain evidence="4">14975</strain>
    </source>
</reference>
<proteinExistence type="inferred from homology"/>
<dbReference type="AlphaFoldDB" id="A0A9D2AH34"/>
<keyword evidence="1" id="KW-0645">Protease</keyword>
<evidence type="ECO:0000313" key="5">
    <source>
        <dbReference type="Proteomes" id="UP000823964"/>
    </source>
</evidence>
<reference evidence="4" key="2">
    <citation type="submission" date="2021-04" db="EMBL/GenBank/DDBJ databases">
        <authorList>
            <person name="Gilroy R."/>
        </authorList>
    </citation>
    <scope>NUCLEOTIDE SEQUENCE</scope>
    <source>
        <strain evidence="4">14975</strain>
    </source>
</reference>
<dbReference type="InterPro" id="IPR001539">
    <property type="entry name" value="Peptidase_U32"/>
</dbReference>
<dbReference type="Pfam" id="PF01136">
    <property type="entry name" value="Peptidase_U32"/>
    <property type="match status" value="1"/>
</dbReference>
<dbReference type="GO" id="GO:0008233">
    <property type="term" value="F:peptidase activity"/>
    <property type="evidence" value="ECO:0007669"/>
    <property type="project" value="UniProtKB-KW"/>
</dbReference>
<evidence type="ECO:0000256" key="2">
    <source>
        <dbReference type="ARBA" id="ARBA00022801"/>
    </source>
</evidence>
<gene>
    <name evidence="4" type="ORF">H9862_00235</name>
</gene>
<accession>A0A9D2AH34</accession>
<dbReference type="Proteomes" id="UP000823964">
    <property type="component" value="Unassembled WGS sequence"/>
</dbReference>
<dbReference type="PANTHER" id="PTHR30217:SF6">
    <property type="entry name" value="TRNA HYDROXYLATION PROTEIN P"/>
    <property type="match status" value="1"/>
</dbReference>
<evidence type="ECO:0000256" key="1">
    <source>
        <dbReference type="ARBA" id="ARBA00022670"/>
    </source>
</evidence>
<keyword evidence="2" id="KW-0378">Hydrolase</keyword>
<evidence type="ECO:0000256" key="3">
    <source>
        <dbReference type="ARBA" id="ARBA00038374"/>
    </source>
</evidence>
<name>A0A9D2AH34_9BACT</name>